<dbReference type="PANTHER" id="PTHR47782:SF1">
    <property type="entry name" value="PYRIMIDINE PATHWAY REGULATORY PROTEIN 1"/>
    <property type="match status" value="1"/>
</dbReference>
<dbReference type="InterPro" id="IPR036864">
    <property type="entry name" value="Zn2-C6_fun-type_DNA-bd_sf"/>
</dbReference>
<evidence type="ECO:0000256" key="4">
    <source>
        <dbReference type="ARBA" id="ARBA00023015"/>
    </source>
</evidence>
<protein>
    <recommendedName>
        <fullName evidence="8">Zn(2)-C6 fungal-type domain-containing protein</fullName>
    </recommendedName>
</protein>
<accession>A0A225ASK3</accession>
<keyword evidence="5" id="KW-0238">DNA-binding</keyword>
<comment type="subcellular location">
    <subcellularLocation>
        <location evidence="1">Nucleus</location>
    </subcellularLocation>
</comment>
<dbReference type="GO" id="GO:0006351">
    <property type="term" value="P:DNA-templated transcription"/>
    <property type="evidence" value="ECO:0007669"/>
    <property type="project" value="InterPro"/>
</dbReference>
<evidence type="ECO:0000256" key="5">
    <source>
        <dbReference type="ARBA" id="ARBA00023125"/>
    </source>
</evidence>
<dbReference type="InterPro" id="IPR007219">
    <property type="entry name" value="XnlR_reg_dom"/>
</dbReference>
<dbReference type="EMBL" id="LFMY01000001">
    <property type="protein sequence ID" value="OKL64581.1"/>
    <property type="molecule type" value="Genomic_DNA"/>
</dbReference>
<dbReference type="STRING" id="1441469.A0A225ASK3"/>
<dbReference type="GO" id="GO:0005634">
    <property type="term" value="C:nucleus"/>
    <property type="evidence" value="ECO:0007669"/>
    <property type="project" value="UniProtKB-SubCell"/>
</dbReference>
<evidence type="ECO:0000259" key="8">
    <source>
        <dbReference type="PROSITE" id="PS50048"/>
    </source>
</evidence>
<gene>
    <name evidence="9" type="ORF">UA08_00583</name>
</gene>
<dbReference type="InterPro" id="IPR001138">
    <property type="entry name" value="Zn2Cys6_DnaBD"/>
</dbReference>
<evidence type="ECO:0000256" key="1">
    <source>
        <dbReference type="ARBA" id="ARBA00004123"/>
    </source>
</evidence>
<dbReference type="CDD" id="cd00067">
    <property type="entry name" value="GAL4"/>
    <property type="match status" value="1"/>
</dbReference>
<keyword evidence="3" id="KW-0862">Zinc</keyword>
<keyword evidence="6" id="KW-0804">Transcription</keyword>
<dbReference type="GO" id="GO:0008270">
    <property type="term" value="F:zinc ion binding"/>
    <property type="evidence" value="ECO:0007669"/>
    <property type="project" value="InterPro"/>
</dbReference>
<proteinExistence type="predicted"/>
<sequence length="679" mass="76008">MGEKQCQRSILSCARCRRRKIKCDRGIPSCSQCLKAKAECAGSNPRGGEAKVPRSIVHFLEDEIAALETELSQKEGLDALNASDTLLGLRQHAHGFVVDRMSHHEDDHTSTSPSPPPDPVHRAILASEDIQMMIAAVSPLESDLTDLVSRVRMGLTPSSAKASATPTEIRRSAISPRACRSTLDTKVLKSLPTHLAQSLIDKFIHHLLPQYPFLQPHTIRDQLSRVLKFVQCADTTSPIGSAELLQVSSYDCLTIYLIMAITVTLGSSKGGHESRCFAFSNALYEEGIQHWPSRSSIPSDLAEVQLTLLILLFASINPRAANVWVLCGTAMRLCFQLGLHREASEMKWSLDSETLDLRRRIFWSAYCLDRSICSVLHRPLSIPDAAIDAPFPSLQEQSVVAGMSGAYIQWSKLHRLQSELIGVHFQAAALPDSMSWDDWLGYMEEKGRTLNKHWQVTIEGVDEMKDFSFCRFIFTLHRPSPRMSLPSQSSLLTCFEAATQWAQLAKEHFERGYFRRPWFAAHHNFEAAMVVLFSLRHSGTAIRQKFGAQHVFERTKLLTSNFLIIASQGWTEVAACAGIYERLLGPLLESVFSPDCILHFSASQDAELTRFLYHGSAQLQPARFDMDSDFISLPDNPFELLTSNHAGRSRTNGSFDAASYPGWNLLDHWFVEESLNDIH</sequence>
<dbReference type="PROSITE" id="PS50048">
    <property type="entry name" value="ZN2_CY6_FUNGAL_2"/>
    <property type="match status" value="1"/>
</dbReference>
<dbReference type="CDD" id="cd14723">
    <property type="entry name" value="ZIP_Ppr1"/>
    <property type="match status" value="1"/>
</dbReference>
<dbReference type="SUPFAM" id="SSF57701">
    <property type="entry name" value="Zn2/Cys6 DNA-binding domain"/>
    <property type="match status" value="1"/>
</dbReference>
<dbReference type="GO" id="GO:0043565">
    <property type="term" value="F:sequence-specific DNA binding"/>
    <property type="evidence" value="ECO:0007669"/>
    <property type="project" value="TreeGrafter"/>
</dbReference>
<dbReference type="Proteomes" id="UP000214365">
    <property type="component" value="Unassembled WGS sequence"/>
</dbReference>
<dbReference type="AlphaFoldDB" id="A0A225ASK3"/>
<keyword evidence="10" id="KW-1185">Reference proteome</keyword>
<keyword evidence="2" id="KW-0479">Metal-binding</keyword>
<dbReference type="GO" id="GO:0045944">
    <property type="term" value="P:positive regulation of transcription by RNA polymerase II"/>
    <property type="evidence" value="ECO:0007669"/>
    <property type="project" value="TreeGrafter"/>
</dbReference>
<evidence type="ECO:0000256" key="2">
    <source>
        <dbReference type="ARBA" id="ARBA00022723"/>
    </source>
</evidence>
<dbReference type="PROSITE" id="PS00463">
    <property type="entry name" value="ZN2_CY6_FUNGAL_1"/>
    <property type="match status" value="1"/>
</dbReference>
<evidence type="ECO:0000256" key="7">
    <source>
        <dbReference type="ARBA" id="ARBA00023242"/>
    </source>
</evidence>
<dbReference type="Pfam" id="PF04082">
    <property type="entry name" value="Fungal_trans"/>
    <property type="match status" value="1"/>
</dbReference>
<dbReference type="GeneID" id="31000338"/>
<name>A0A225ASK3_TALAT</name>
<comment type="caution">
    <text evidence="9">The sequence shown here is derived from an EMBL/GenBank/DDBJ whole genome shotgun (WGS) entry which is preliminary data.</text>
</comment>
<reference evidence="9 10" key="1">
    <citation type="submission" date="2015-06" db="EMBL/GenBank/DDBJ databases">
        <title>Talaromyces atroroseus IBT 11181 draft genome.</title>
        <authorList>
            <person name="Rasmussen K.B."/>
            <person name="Rasmussen S."/>
            <person name="Petersen B."/>
            <person name="Sicheritz-Ponten T."/>
            <person name="Mortensen U.H."/>
            <person name="Thrane U."/>
        </authorList>
    </citation>
    <scope>NUCLEOTIDE SEQUENCE [LARGE SCALE GENOMIC DNA]</scope>
    <source>
        <strain evidence="9 10">IBT 11181</strain>
    </source>
</reference>
<keyword evidence="4" id="KW-0805">Transcription regulation</keyword>
<evidence type="ECO:0000313" key="9">
    <source>
        <dbReference type="EMBL" id="OKL64581.1"/>
    </source>
</evidence>
<dbReference type="SMART" id="SM00906">
    <property type="entry name" value="Fungal_trans"/>
    <property type="match status" value="1"/>
</dbReference>
<dbReference type="Gene3D" id="4.10.240.10">
    <property type="entry name" value="Zn(2)-C6 fungal-type DNA-binding domain"/>
    <property type="match status" value="1"/>
</dbReference>
<keyword evidence="7" id="KW-0539">Nucleus</keyword>
<dbReference type="InterPro" id="IPR052202">
    <property type="entry name" value="Yeast_MetPath_Reg"/>
</dbReference>
<dbReference type="GO" id="GO:0000981">
    <property type="term" value="F:DNA-binding transcription factor activity, RNA polymerase II-specific"/>
    <property type="evidence" value="ECO:0007669"/>
    <property type="project" value="InterPro"/>
</dbReference>
<dbReference type="Pfam" id="PF00172">
    <property type="entry name" value="Zn_clus"/>
    <property type="match status" value="1"/>
</dbReference>
<dbReference type="PANTHER" id="PTHR47782">
    <property type="entry name" value="ZN(II)2CYS6 TRANSCRIPTION FACTOR (EUROFUNG)-RELATED"/>
    <property type="match status" value="1"/>
</dbReference>
<dbReference type="SMART" id="SM00066">
    <property type="entry name" value="GAL4"/>
    <property type="match status" value="1"/>
</dbReference>
<evidence type="ECO:0000256" key="6">
    <source>
        <dbReference type="ARBA" id="ARBA00023163"/>
    </source>
</evidence>
<organism evidence="9 10">
    <name type="scientific">Talaromyces atroroseus</name>
    <dbReference type="NCBI Taxonomy" id="1441469"/>
    <lineage>
        <taxon>Eukaryota</taxon>
        <taxon>Fungi</taxon>
        <taxon>Dikarya</taxon>
        <taxon>Ascomycota</taxon>
        <taxon>Pezizomycotina</taxon>
        <taxon>Eurotiomycetes</taxon>
        <taxon>Eurotiomycetidae</taxon>
        <taxon>Eurotiales</taxon>
        <taxon>Trichocomaceae</taxon>
        <taxon>Talaromyces</taxon>
        <taxon>Talaromyces sect. Trachyspermi</taxon>
    </lineage>
</organism>
<evidence type="ECO:0000256" key="3">
    <source>
        <dbReference type="ARBA" id="ARBA00022833"/>
    </source>
</evidence>
<dbReference type="RefSeq" id="XP_020124702.1">
    <property type="nucleotide sequence ID" value="XM_020260405.1"/>
</dbReference>
<evidence type="ECO:0000313" key="10">
    <source>
        <dbReference type="Proteomes" id="UP000214365"/>
    </source>
</evidence>
<dbReference type="OrthoDB" id="189997at2759"/>
<feature type="domain" description="Zn(2)-C6 fungal-type" evidence="8">
    <location>
        <begin position="12"/>
        <end position="40"/>
    </location>
</feature>
<dbReference type="CDD" id="cd12148">
    <property type="entry name" value="fungal_TF_MHR"/>
    <property type="match status" value="1"/>
</dbReference>